<gene>
    <name evidence="1" type="ORF">ACFFN7_11095</name>
</gene>
<protein>
    <submittedName>
        <fullName evidence="1">ATP-binding protein</fullName>
    </submittedName>
</protein>
<accession>A0ACC6VL65</accession>
<evidence type="ECO:0000313" key="1">
    <source>
        <dbReference type="EMBL" id="MFB9811909.1"/>
    </source>
</evidence>
<keyword evidence="1" id="KW-0547">Nucleotide-binding</keyword>
<keyword evidence="2" id="KW-1185">Reference proteome</keyword>
<proteinExistence type="predicted"/>
<keyword evidence="1" id="KW-0067">ATP-binding</keyword>
<organism evidence="1 2">
    <name type="scientific">Haloarcula sebkhae</name>
    <dbReference type="NCBI Taxonomy" id="932660"/>
    <lineage>
        <taxon>Archaea</taxon>
        <taxon>Methanobacteriati</taxon>
        <taxon>Methanobacteriota</taxon>
        <taxon>Stenosarchaea group</taxon>
        <taxon>Halobacteria</taxon>
        <taxon>Halobacteriales</taxon>
        <taxon>Haloarculaceae</taxon>
        <taxon>Haloarcula</taxon>
    </lineage>
</organism>
<sequence>MSMPWTTFAGIGYIGLFLLTGVGCLASLPRARTFADIEVRYGLVGLLSLTGLWALFKTAFFVVPISLQSAIYTIGLISGFGSVWAWLYFASAYTGRTLHKNSTLRRLSGAIFVTITALKLTNPIHKQYFTTTEATTPFRYLAIEHGLIHWVSTSLSYVLAAIGLFMIFEMYVESGYDTTPLGVLTALLALPVTIDLVALATPELIEFIYAPVGVAIFAVGVLFIFGDQFLAVRTTAQGDAATIVLDETNRIQAYSPAAANIFPELDGATGMQLDDTVPTVAATENGDTDQIVEGNGDDGPRYYLISPRSMTIGGSTVRILGLSDVTESERQRRNLIQRERELNKRNELYRAVISASFAFVFQIDTEAKFSFVSPSVEDFTGYRPDMLNGEPISILGPNEQTVKEARDYLDRIINNGEAIQVRGHPIETRSGNTVYADIRAEPIYEPSVASNARTTEDIIGAQVMVRDASDRRKREGLISVINRVLRHNVRNKLTVINGHAKMLAADLEGNSASKADRILDAGNHLLNLSESARRIESHRELSPNLESLDLVPVVSELLAQLNEEYPEASVAMDIPETAIAETQPRIKTALWEILDNAAQHTGPEPTIDVDVSVTDEQILIKIGDYGPGLPETDQKVLTTGEEDPLVHGQGLGLFLAHWIITNLDGRVSVATARGTSVDIRLPTPQNEETDETDDSNGGGGGPHADNDWSNNTGGGDNGSGSSNVDDKAESQTDH</sequence>
<reference evidence="1" key="1">
    <citation type="submission" date="2024-09" db="EMBL/GenBank/DDBJ databases">
        <authorList>
            <person name="Sun Q."/>
            <person name="Mori K."/>
        </authorList>
    </citation>
    <scope>NUCLEOTIDE SEQUENCE</scope>
    <source>
        <strain evidence="1">JCM 19018</strain>
    </source>
</reference>
<evidence type="ECO:0000313" key="2">
    <source>
        <dbReference type="Proteomes" id="UP001589559"/>
    </source>
</evidence>
<name>A0ACC6VL65_9EURY</name>
<dbReference type="EMBL" id="JBHMAK010000007">
    <property type="protein sequence ID" value="MFB9811909.1"/>
    <property type="molecule type" value="Genomic_DNA"/>
</dbReference>
<dbReference type="Proteomes" id="UP001589559">
    <property type="component" value="Unassembled WGS sequence"/>
</dbReference>
<comment type="caution">
    <text evidence="1">The sequence shown here is derived from an EMBL/GenBank/DDBJ whole genome shotgun (WGS) entry which is preliminary data.</text>
</comment>